<dbReference type="Ensembl" id="ENSSPAT00000012006.1">
    <property type="protein sequence ID" value="ENSSPAP00000011800.1"/>
    <property type="gene ID" value="ENSSPAG00000008965.1"/>
</dbReference>
<comment type="function">
    <text evidence="19">Catalyzes alpha(1-&gt;3) linkage of fucosyl moiety transferred from GDP-beta-L-fucose to N-acetyl glucosamine (GlcNAc) within type 2 lactosamine (LacNAc, Gal-beta(1-&gt;4)GlcNAc) glycan attached to N- or O-linked glycoproteins. Robustly fucosylates nonsialylated distal LacNAc unit of the polylactosamine chain to form Lewis X antigen (CD15), a glycan determinant known to mediate important cellular functions in development and immunity. Fucosylates with lower efficiency sialylated LacNAc acceptors to form sialyl Lewis X and 6-sulfo sialyl Lewis X determinants that serve as recognition epitopes for C-type lectins. Together with FUT7 contributes to SELE, SELL and SELP selectin ligand biosynthesis and selectin-dependent lymphocyte homing, leukocyte migration and blood leukocyte homeostasis. In a cell type specific manner, may also fucosylate the internal LacNAc unit of the polylactosamine chain to form VIM-2 antigen that serves as recognition epitope for SELE.</text>
</comment>
<name>A0A3B4ZU46_9TELE</name>
<dbReference type="RefSeq" id="XP_008280772.1">
    <property type="nucleotide sequence ID" value="XM_008282550.1"/>
</dbReference>
<dbReference type="InterPro" id="IPR038577">
    <property type="entry name" value="GT10-like_C_sf"/>
</dbReference>
<evidence type="ECO:0000256" key="7">
    <source>
        <dbReference type="ARBA" id="ARBA00022692"/>
    </source>
</evidence>
<keyword evidence="14" id="KW-0395">Inflammatory response</keyword>
<evidence type="ECO:0000256" key="2">
    <source>
        <dbReference type="ARBA" id="ARBA00004648"/>
    </source>
</evidence>
<keyword evidence="8" id="KW-0256">Endoplasmic reticulum</keyword>
<comment type="catalytic activity">
    <reaction evidence="20">
        <text>L-threonyl-[protein] + GDP-beta-L-fucose = 3-O-(alpha-L-fucosyl)-L-threonyl-[protein] + GDP + H(+)</text>
        <dbReference type="Rhea" id="RHEA:70491"/>
        <dbReference type="Rhea" id="RHEA-COMP:11060"/>
        <dbReference type="Rhea" id="RHEA-COMP:17915"/>
        <dbReference type="ChEBI" id="CHEBI:15378"/>
        <dbReference type="ChEBI" id="CHEBI:30013"/>
        <dbReference type="ChEBI" id="CHEBI:57273"/>
        <dbReference type="ChEBI" id="CHEBI:58189"/>
        <dbReference type="ChEBI" id="CHEBI:189631"/>
        <dbReference type="EC" id="2.4.1.221"/>
    </reaction>
    <physiologicalReaction direction="left-to-right" evidence="20">
        <dbReference type="Rhea" id="RHEA:70492"/>
    </physiologicalReaction>
</comment>
<evidence type="ECO:0000256" key="21">
    <source>
        <dbReference type="ARBA" id="ARBA00048647"/>
    </source>
</evidence>
<evidence type="ECO:0000256" key="23">
    <source>
        <dbReference type="RuleBase" id="RU003832"/>
    </source>
</evidence>
<comment type="catalytic activity">
    <reaction evidence="15">
        <text>a beta-D-galactosyl-(1-&gt;4)-N-acetyl-beta-D-glucosaminyl derivative + GDP-beta-L-fucose = a beta-D-galactosyl-(1-&gt;4)-[alpha-L-fucosyl-(1-&gt;3)]-N-acetyl-beta-D-glucosaminyl derivative + GDP + H(+)</text>
        <dbReference type="Rhea" id="RHEA:14257"/>
        <dbReference type="ChEBI" id="CHEBI:15378"/>
        <dbReference type="ChEBI" id="CHEBI:57273"/>
        <dbReference type="ChEBI" id="CHEBI:58189"/>
        <dbReference type="ChEBI" id="CHEBI:133507"/>
        <dbReference type="ChEBI" id="CHEBI:137941"/>
        <dbReference type="EC" id="2.4.1.152"/>
    </reaction>
    <physiologicalReaction direction="left-to-right" evidence="15">
        <dbReference type="Rhea" id="RHEA:14258"/>
    </physiologicalReaction>
</comment>
<keyword evidence="6 23" id="KW-0808">Transferase</keyword>
<evidence type="ECO:0000256" key="22">
    <source>
        <dbReference type="ARBA" id="ARBA00058658"/>
    </source>
</evidence>
<feature type="domain" description="Fucosyltransferase C-terminal" evidence="24">
    <location>
        <begin position="210"/>
        <end position="383"/>
    </location>
</feature>
<dbReference type="InterPro" id="IPR031481">
    <property type="entry name" value="Glyco_tran_10_N"/>
</dbReference>
<keyword evidence="5 23" id="KW-0328">Glycosyltransferase</keyword>
<dbReference type="GO" id="GO:0006954">
    <property type="term" value="P:inflammatory response"/>
    <property type="evidence" value="ECO:0007669"/>
    <property type="project" value="UniProtKB-KW"/>
</dbReference>
<evidence type="ECO:0000256" key="11">
    <source>
        <dbReference type="ARBA" id="ARBA00023034"/>
    </source>
</evidence>
<evidence type="ECO:0000256" key="18">
    <source>
        <dbReference type="ARBA" id="ARBA00036481"/>
    </source>
</evidence>
<evidence type="ECO:0000256" key="8">
    <source>
        <dbReference type="ARBA" id="ARBA00022824"/>
    </source>
</evidence>
<evidence type="ECO:0000256" key="5">
    <source>
        <dbReference type="ARBA" id="ARBA00022676"/>
    </source>
</evidence>
<evidence type="ECO:0000256" key="15">
    <source>
        <dbReference type="ARBA" id="ARBA00029329"/>
    </source>
</evidence>
<evidence type="ECO:0000256" key="12">
    <source>
        <dbReference type="ARBA" id="ARBA00023136"/>
    </source>
</evidence>
<dbReference type="GeneTree" id="ENSGT00940000162506"/>
<dbReference type="Pfam" id="PF00852">
    <property type="entry name" value="Glyco_transf_10"/>
    <property type="match status" value="1"/>
</dbReference>
<keyword evidence="27" id="KW-1185">Reference proteome</keyword>
<sequence length="386" mass="45284">MGVGAHWRAAGRPTVTARRAEWRTGSSRRQICWERVLRRSYSSLWGASFGFLFLLGVCFIYLPDPSASPPEEDRVTLLIWNHPFGQYRELPDCWELFQIDRCTLTDDEREYPNADAVIIHHREIATRRVDLPPEPRPRAQKWIWLNYESPSHTPRLWLLEGVFNLTMSYRTDSDIFLPYGYLVPRERADTGLQSRFTHQLRGPSHSDFRRPRLVAWVVSNWSESQARVSLYYELQKFIRIDVFGSAGRTLAKGCDNVVQLLRRYFFYLALENSLHTDYITEKLWNAVLAGAVPVVLGPPRKSYERFLPPEAFIHVDDFATVQELSRYLLMLRNNPARLRRHLDWRGRYSVHLPVFWGEHFCTACKAVRKSRDRTDGVKDLALWFHS</sequence>
<dbReference type="PANTHER" id="PTHR11929:SF132">
    <property type="entry name" value="ALPHA-(1,3)-FUCOSYLTRANSFERASE 4"/>
    <property type="match status" value="1"/>
</dbReference>
<keyword evidence="7 23" id="KW-0812">Transmembrane</keyword>
<keyword evidence="9" id="KW-0735">Signal-anchor</keyword>
<feature type="domain" description="Fucosyltransferase N-terminal" evidence="25">
    <location>
        <begin position="74"/>
        <end position="180"/>
    </location>
</feature>
<dbReference type="FunFam" id="3.40.50.11660:FF:000002">
    <property type="entry name" value="Alpha-(1,3)-fucosyltransferase"/>
    <property type="match status" value="1"/>
</dbReference>
<evidence type="ECO:0000313" key="26">
    <source>
        <dbReference type="Ensembl" id="ENSSPAP00000011800.1"/>
    </source>
</evidence>
<dbReference type="GO" id="GO:0017083">
    <property type="term" value="F:4-galactosyl-N-acetylglucosaminide 3-alpha-L-fucosyltransferase activity"/>
    <property type="evidence" value="ECO:0007669"/>
    <property type="project" value="UniProtKB-EC"/>
</dbReference>
<evidence type="ECO:0000256" key="10">
    <source>
        <dbReference type="ARBA" id="ARBA00022989"/>
    </source>
</evidence>
<dbReference type="EC" id="2.4.1.-" evidence="23"/>
<evidence type="ECO:0000259" key="24">
    <source>
        <dbReference type="Pfam" id="PF00852"/>
    </source>
</evidence>
<dbReference type="Proteomes" id="UP000694891">
    <property type="component" value="Unplaced"/>
</dbReference>
<dbReference type="GO" id="GO:0032580">
    <property type="term" value="C:Golgi cisterna membrane"/>
    <property type="evidence" value="ECO:0007669"/>
    <property type="project" value="UniProtKB-SubCell"/>
</dbReference>
<keyword evidence="10 23" id="KW-1133">Transmembrane helix</keyword>
<keyword evidence="11 23" id="KW-0333">Golgi apparatus</keyword>
<reference evidence="28" key="2">
    <citation type="submission" date="2025-04" db="UniProtKB">
        <authorList>
            <consortium name="RefSeq"/>
        </authorList>
    </citation>
    <scope>IDENTIFICATION</scope>
</reference>
<keyword evidence="13" id="KW-0325">Glycoprotein</keyword>
<dbReference type="GO" id="GO:0046922">
    <property type="term" value="F:peptide-O-fucosyltransferase activity"/>
    <property type="evidence" value="ECO:0007669"/>
    <property type="project" value="UniProtKB-EC"/>
</dbReference>
<protein>
    <recommendedName>
        <fullName evidence="23">Fucosyltransferase</fullName>
        <ecNumber evidence="23">2.4.1.-</ecNumber>
    </recommendedName>
</protein>
<comment type="catalytic activity">
    <reaction evidence="18">
        <text>an N-acetyl-alpha-neuraminyl-(2-&gt;3)-beta-D-galactosyl-(1-&gt;4)-N-acetyl-beta-D-glucosaminyl derivative + GDP-beta-L-fucose = an alpha-Neu5Ac-(2-&gt;3)-beta-D-Gal-(1-&gt;4)-[alpha-L-Fuc-(1-&gt;3)]-beta-D-GlcNAc derivative + GDP + H(+)</text>
        <dbReference type="Rhea" id="RHEA:56076"/>
        <dbReference type="ChEBI" id="CHEBI:15378"/>
        <dbReference type="ChEBI" id="CHEBI:57273"/>
        <dbReference type="ChEBI" id="CHEBI:58189"/>
        <dbReference type="ChEBI" id="CHEBI:136545"/>
        <dbReference type="ChEBI" id="CHEBI:139509"/>
    </reaction>
    <physiologicalReaction direction="left-to-right" evidence="18">
        <dbReference type="Rhea" id="RHEA:56077"/>
    </physiologicalReaction>
</comment>
<dbReference type="InterPro" id="IPR055270">
    <property type="entry name" value="Glyco_tran_10_C"/>
</dbReference>
<comment type="catalytic activity">
    <reaction evidence="17">
        <text>an alpha-Neu5Ac-(2-&gt;3)-beta-D-Gal-(1-&gt;4)-beta-D-GlcNAc-(1-&gt;3)-beta-D-Gal-(1-&gt;4)-beta-D-GlcNAc derivative + GDP-beta-L-fucose = an alpha-Neu5Ac-(2-&gt;3)-beta-D-Gal-(1-&gt;4)-beta-D-GlcNAc-(1-&gt;3)-beta-D-Gal-(1-&gt;4)-[alpha-L-Fuc-(1-&gt;3)]-beta-D-GlcNAc derivative + GDP + H(+)</text>
        <dbReference type="Rhea" id="RHEA:68044"/>
        <dbReference type="ChEBI" id="CHEBI:15378"/>
        <dbReference type="ChEBI" id="CHEBI:57273"/>
        <dbReference type="ChEBI" id="CHEBI:58189"/>
        <dbReference type="ChEBI" id="CHEBI:145343"/>
        <dbReference type="ChEBI" id="CHEBI:176900"/>
    </reaction>
    <physiologicalReaction direction="left-to-right" evidence="17">
        <dbReference type="Rhea" id="RHEA:68045"/>
    </physiologicalReaction>
</comment>
<comment type="subcellular location">
    <subcellularLocation>
        <location evidence="2">Endoplasmic reticulum membrane</location>
        <topology evidence="2">Single-pass type II membrane protein</topology>
    </subcellularLocation>
    <subcellularLocation>
        <location evidence="1">Golgi apparatus membrane</location>
        <topology evidence="1">Single-pass type II membrane protein</topology>
    </subcellularLocation>
    <subcellularLocation>
        <location evidence="23">Golgi apparatus</location>
        <location evidence="23">Golgi stack membrane</location>
        <topology evidence="23">Single-pass type II membrane protein</topology>
    </subcellularLocation>
</comment>
<evidence type="ECO:0000256" key="4">
    <source>
        <dbReference type="ARBA" id="ARBA00008919"/>
    </source>
</evidence>
<accession>A0A3B4ZU46</accession>
<dbReference type="OrthoDB" id="427096at2759"/>
<dbReference type="GO" id="GO:0000139">
    <property type="term" value="C:Golgi membrane"/>
    <property type="evidence" value="ECO:0007669"/>
    <property type="project" value="UniProtKB-SubCell"/>
</dbReference>
<evidence type="ECO:0000256" key="13">
    <source>
        <dbReference type="ARBA" id="ARBA00023180"/>
    </source>
</evidence>
<dbReference type="GO" id="GO:0005789">
    <property type="term" value="C:endoplasmic reticulum membrane"/>
    <property type="evidence" value="ECO:0007669"/>
    <property type="project" value="UniProtKB-SubCell"/>
</dbReference>
<evidence type="ECO:0000256" key="14">
    <source>
        <dbReference type="ARBA" id="ARBA00023198"/>
    </source>
</evidence>
<feature type="transmembrane region" description="Helical" evidence="23">
    <location>
        <begin position="44"/>
        <end position="62"/>
    </location>
</feature>
<dbReference type="Pfam" id="PF17039">
    <property type="entry name" value="Glyco_tran_10_N"/>
    <property type="match status" value="1"/>
</dbReference>
<evidence type="ECO:0000313" key="27">
    <source>
        <dbReference type="Proteomes" id="UP000694891"/>
    </source>
</evidence>
<dbReference type="InterPro" id="IPR001503">
    <property type="entry name" value="Glyco_trans_10"/>
</dbReference>
<evidence type="ECO:0000256" key="3">
    <source>
        <dbReference type="ARBA" id="ARBA00004922"/>
    </source>
</evidence>
<proteinExistence type="inferred from homology"/>
<dbReference type="STRING" id="144197.ENSSPAP00000011800"/>
<evidence type="ECO:0000313" key="28">
    <source>
        <dbReference type="RefSeq" id="XP_008280772.1"/>
    </source>
</evidence>
<comment type="function">
    <text evidence="22">Protein O-fucosyltransferase that specifically catalyzes O-fucosylation of serine or threonine residues in EMI domains of target proteins. Attaches fucose through an O-glycosidic linkage. O-fucosylation of EMI domain-containing proteins may be required for facilitating protein folding and secretion.</text>
</comment>
<comment type="catalytic activity">
    <reaction evidence="16">
        <text>an alpha-Neu5Ac-(2-&gt;3)-beta-D-Gal-(1-&gt;4)-beta-D-GlcNAc6S derivative + GDP-beta-L-fucose = an alpha-Neu5Ac-(2-&gt;3)-beta-D-Gal-(1-&gt;4)-[alpha-L-Fuc-(1-&gt;3)]-beta-D-GlcNAc6S derivative + GDP + H(+)</text>
        <dbReference type="Rhea" id="RHEA:62004"/>
        <dbReference type="ChEBI" id="CHEBI:15378"/>
        <dbReference type="ChEBI" id="CHEBI:57273"/>
        <dbReference type="ChEBI" id="CHEBI:58189"/>
        <dbReference type="ChEBI" id="CHEBI:145344"/>
        <dbReference type="ChEBI" id="CHEBI:145345"/>
    </reaction>
    <physiologicalReaction direction="left-to-right" evidence="16">
        <dbReference type="Rhea" id="RHEA:62005"/>
    </physiologicalReaction>
</comment>
<evidence type="ECO:0000256" key="19">
    <source>
        <dbReference type="ARBA" id="ARBA00046186"/>
    </source>
</evidence>
<evidence type="ECO:0000256" key="20">
    <source>
        <dbReference type="ARBA" id="ARBA00047273"/>
    </source>
</evidence>
<keyword evidence="12 23" id="KW-0472">Membrane</keyword>
<evidence type="ECO:0000256" key="9">
    <source>
        <dbReference type="ARBA" id="ARBA00022968"/>
    </source>
</evidence>
<reference evidence="26" key="1">
    <citation type="submission" date="2023-09" db="UniProtKB">
        <authorList>
            <consortium name="Ensembl"/>
        </authorList>
    </citation>
    <scope>IDENTIFICATION</scope>
</reference>
<organism evidence="26">
    <name type="scientific">Stegastes partitus</name>
    <name type="common">bicolor damselfish</name>
    <dbReference type="NCBI Taxonomy" id="144197"/>
    <lineage>
        <taxon>Eukaryota</taxon>
        <taxon>Metazoa</taxon>
        <taxon>Chordata</taxon>
        <taxon>Craniata</taxon>
        <taxon>Vertebrata</taxon>
        <taxon>Euteleostomi</taxon>
        <taxon>Actinopterygii</taxon>
        <taxon>Neopterygii</taxon>
        <taxon>Teleostei</taxon>
        <taxon>Neoteleostei</taxon>
        <taxon>Acanthomorphata</taxon>
        <taxon>Ovalentaria</taxon>
        <taxon>Pomacentridae</taxon>
        <taxon>Stegastes</taxon>
    </lineage>
</organism>
<evidence type="ECO:0000259" key="25">
    <source>
        <dbReference type="Pfam" id="PF17039"/>
    </source>
</evidence>
<dbReference type="AlphaFoldDB" id="A0A3B4ZU46"/>
<evidence type="ECO:0000256" key="16">
    <source>
        <dbReference type="ARBA" id="ARBA00035849"/>
    </source>
</evidence>
<dbReference type="UniPathway" id="UPA00378"/>
<dbReference type="PANTHER" id="PTHR11929">
    <property type="entry name" value="ALPHA- 1,3 -FUCOSYLTRANSFERASE"/>
    <property type="match status" value="1"/>
</dbReference>
<dbReference type="Gene3D" id="3.40.50.11660">
    <property type="entry name" value="Glycosyl transferase family 10, C-terminal domain"/>
    <property type="match status" value="1"/>
</dbReference>
<evidence type="ECO:0000256" key="6">
    <source>
        <dbReference type="ARBA" id="ARBA00022679"/>
    </source>
</evidence>
<evidence type="ECO:0000256" key="1">
    <source>
        <dbReference type="ARBA" id="ARBA00004323"/>
    </source>
</evidence>
<dbReference type="GeneID" id="103357830"/>
<dbReference type="SUPFAM" id="SSF53756">
    <property type="entry name" value="UDP-Glycosyltransferase/glycogen phosphorylase"/>
    <property type="match status" value="1"/>
</dbReference>
<evidence type="ECO:0000256" key="17">
    <source>
        <dbReference type="ARBA" id="ARBA00036234"/>
    </source>
</evidence>
<comment type="similarity">
    <text evidence="4 23">Belongs to the glycosyltransferase 10 family.</text>
</comment>
<gene>
    <name evidence="26" type="primary">FUT4</name>
    <name evidence="28" type="synonym">LOC103357830</name>
</gene>
<comment type="pathway">
    <text evidence="3">Protein modification; protein glycosylation.</text>
</comment>
<comment type="catalytic activity">
    <reaction evidence="21">
        <text>L-seryl-[protein] + GDP-beta-L-fucose = 3-O-(alpha-L-fucosyl)-L-seryl-[protein] + GDP + H(+)</text>
        <dbReference type="Rhea" id="RHEA:63644"/>
        <dbReference type="Rhea" id="RHEA-COMP:9863"/>
        <dbReference type="Rhea" id="RHEA-COMP:17914"/>
        <dbReference type="ChEBI" id="CHEBI:15378"/>
        <dbReference type="ChEBI" id="CHEBI:29999"/>
        <dbReference type="ChEBI" id="CHEBI:57273"/>
        <dbReference type="ChEBI" id="CHEBI:58189"/>
        <dbReference type="ChEBI" id="CHEBI:189632"/>
        <dbReference type="EC" id="2.4.1.221"/>
    </reaction>
    <physiologicalReaction direction="left-to-right" evidence="21">
        <dbReference type="Rhea" id="RHEA:63645"/>
    </physiologicalReaction>
</comment>